<keyword evidence="2" id="KW-0812">Transmembrane</keyword>
<feature type="region of interest" description="Disordered" evidence="1">
    <location>
        <begin position="1"/>
        <end position="20"/>
    </location>
</feature>
<accession>A0A195BBZ3</accession>
<reference evidence="3 4" key="1">
    <citation type="submission" date="2015-09" db="EMBL/GenBank/DDBJ databases">
        <title>Atta colombica WGS genome.</title>
        <authorList>
            <person name="Nygaard S."/>
            <person name="Hu H."/>
            <person name="Boomsma J."/>
            <person name="Zhang G."/>
        </authorList>
    </citation>
    <scope>NUCLEOTIDE SEQUENCE [LARGE SCALE GENOMIC DNA]</scope>
    <source>
        <strain evidence="3">Treedump-2</strain>
        <tissue evidence="3">Whole body</tissue>
    </source>
</reference>
<proteinExistence type="predicted"/>
<dbReference type="EMBL" id="KQ976530">
    <property type="protein sequence ID" value="KYM81715.1"/>
    <property type="molecule type" value="Genomic_DNA"/>
</dbReference>
<organism evidence="3 4">
    <name type="scientific">Atta colombica</name>
    <dbReference type="NCBI Taxonomy" id="520822"/>
    <lineage>
        <taxon>Eukaryota</taxon>
        <taxon>Metazoa</taxon>
        <taxon>Ecdysozoa</taxon>
        <taxon>Arthropoda</taxon>
        <taxon>Hexapoda</taxon>
        <taxon>Insecta</taxon>
        <taxon>Pterygota</taxon>
        <taxon>Neoptera</taxon>
        <taxon>Endopterygota</taxon>
        <taxon>Hymenoptera</taxon>
        <taxon>Apocrita</taxon>
        <taxon>Aculeata</taxon>
        <taxon>Formicoidea</taxon>
        <taxon>Formicidae</taxon>
        <taxon>Myrmicinae</taxon>
        <taxon>Atta</taxon>
    </lineage>
</organism>
<feature type="transmembrane region" description="Helical" evidence="2">
    <location>
        <begin position="164"/>
        <end position="187"/>
    </location>
</feature>
<sequence>MTLTYRATWGGGKERGRGERERERCRRTCRGIGKKPAATKRCPAFEKPLMQVTPLMGLRCFLKTYRITAHYDAQSYGASLKSFYGKYRNTRSRDIVFLKRACTLDQQRCSLTVIVLYMSSQCALLLTLFQLGSVPTSNCYQTFYKFTFFQKKERFNPTVLVKGAANHVLVLFFIIIETAFCLSFCTISRVDFSLPFIYVTFLHFSNGHSRAMIVRSDGNATMQYLSVTTSHRISSLRTSFFLSDIRSVDVHDEEHVNPKEVGRLHPAPSQSKEVEETPGTFTTTSDAYPLHHRTLATVNRENFLNSHIPER</sequence>
<evidence type="ECO:0000313" key="4">
    <source>
        <dbReference type="Proteomes" id="UP000078540"/>
    </source>
</evidence>
<keyword evidence="2" id="KW-0472">Membrane</keyword>
<keyword evidence="4" id="KW-1185">Reference proteome</keyword>
<gene>
    <name evidence="3" type="ORF">ALC53_07878</name>
</gene>
<dbReference type="Proteomes" id="UP000078540">
    <property type="component" value="Unassembled WGS sequence"/>
</dbReference>
<protein>
    <submittedName>
        <fullName evidence="3">Uncharacterized protein</fullName>
    </submittedName>
</protein>
<dbReference type="AlphaFoldDB" id="A0A195BBZ3"/>
<evidence type="ECO:0000256" key="2">
    <source>
        <dbReference type="SAM" id="Phobius"/>
    </source>
</evidence>
<keyword evidence="2" id="KW-1133">Transmembrane helix</keyword>
<name>A0A195BBZ3_9HYME</name>
<evidence type="ECO:0000313" key="3">
    <source>
        <dbReference type="EMBL" id="KYM81715.1"/>
    </source>
</evidence>
<feature type="region of interest" description="Disordered" evidence="1">
    <location>
        <begin position="260"/>
        <end position="286"/>
    </location>
</feature>
<feature type="transmembrane region" description="Helical" evidence="2">
    <location>
        <begin position="109"/>
        <end position="131"/>
    </location>
</feature>
<evidence type="ECO:0000256" key="1">
    <source>
        <dbReference type="SAM" id="MobiDB-lite"/>
    </source>
</evidence>